<proteinExistence type="predicted"/>
<sequence>MNKIIPGILSLLALTFQLKAQTGTYSILNFPNTYTNTITTILAAANFRSGFIYQSNGSINFGLTGLKQNNFRFRWLAHDNGAIDYTTDDDQLMFLDGNGNLNLKNNLTASGNIGIGTVATADKVTIDMGATRGGFSMLSDGDAAAYMDMKFMVKNTTSLATGKPLLWEASLRKDGYFTTDLTGPTWEFYAVKKGGGYYAPLLFKSNGDLILAGAQNATNGNVGIGTADTEGYKLAVNGDAIFTKIKVKSYTAWPDYVFEERYQLPSLLELEQFVKMNKHLPGMPAAEEVKKEGMDVEEMNRKLLQKIEELTLYMIDLKKENNFLKQQSQDQITELLKRIEKLEKNN</sequence>
<dbReference type="EMBL" id="FOBB01000014">
    <property type="protein sequence ID" value="SEN89520.1"/>
    <property type="molecule type" value="Genomic_DNA"/>
</dbReference>
<dbReference type="STRING" id="573321.SAMN04488505_11470"/>
<organism evidence="3 4">
    <name type="scientific">Chitinophaga rupis</name>
    <dbReference type="NCBI Taxonomy" id="573321"/>
    <lineage>
        <taxon>Bacteria</taxon>
        <taxon>Pseudomonadati</taxon>
        <taxon>Bacteroidota</taxon>
        <taxon>Chitinophagia</taxon>
        <taxon>Chitinophagales</taxon>
        <taxon>Chitinophagaceae</taxon>
        <taxon>Chitinophaga</taxon>
    </lineage>
</organism>
<keyword evidence="2" id="KW-0732">Signal</keyword>
<accession>A0A1H8K959</accession>
<dbReference type="OrthoDB" id="9808753at2"/>
<evidence type="ECO:0000313" key="4">
    <source>
        <dbReference type="Proteomes" id="UP000198984"/>
    </source>
</evidence>
<keyword evidence="4" id="KW-1185">Reference proteome</keyword>
<gene>
    <name evidence="3" type="ORF">SAMN04488505_11470</name>
</gene>
<reference evidence="3 4" key="1">
    <citation type="submission" date="2016-10" db="EMBL/GenBank/DDBJ databases">
        <authorList>
            <person name="de Groot N.N."/>
        </authorList>
    </citation>
    <scope>NUCLEOTIDE SEQUENCE [LARGE SCALE GENOMIC DNA]</scope>
    <source>
        <strain evidence="3 4">DSM 21039</strain>
    </source>
</reference>
<evidence type="ECO:0000256" key="1">
    <source>
        <dbReference type="SAM" id="Coils"/>
    </source>
</evidence>
<dbReference type="AlphaFoldDB" id="A0A1H8K959"/>
<feature type="chain" id="PRO_5011680337" evidence="2">
    <location>
        <begin position="21"/>
        <end position="346"/>
    </location>
</feature>
<evidence type="ECO:0000256" key="2">
    <source>
        <dbReference type="SAM" id="SignalP"/>
    </source>
</evidence>
<feature type="signal peptide" evidence="2">
    <location>
        <begin position="1"/>
        <end position="20"/>
    </location>
</feature>
<keyword evidence="1" id="KW-0175">Coiled coil</keyword>
<dbReference type="Proteomes" id="UP000198984">
    <property type="component" value="Unassembled WGS sequence"/>
</dbReference>
<dbReference type="RefSeq" id="WP_089921289.1">
    <property type="nucleotide sequence ID" value="NZ_FOBB01000014.1"/>
</dbReference>
<name>A0A1H8K959_9BACT</name>
<evidence type="ECO:0000313" key="3">
    <source>
        <dbReference type="EMBL" id="SEN89520.1"/>
    </source>
</evidence>
<protein>
    <submittedName>
        <fullName evidence="3">Uncharacterized protein</fullName>
    </submittedName>
</protein>
<feature type="coiled-coil region" evidence="1">
    <location>
        <begin position="300"/>
        <end position="345"/>
    </location>
</feature>